<reference evidence="3" key="1">
    <citation type="journal article" date="2019" name="Int. J. Syst. Evol. Microbiol.">
        <title>The Global Catalogue of Microorganisms (GCM) 10K type strain sequencing project: providing services to taxonomists for standard genome sequencing and annotation.</title>
        <authorList>
            <consortium name="The Broad Institute Genomics Platform"/>
            <consortium name="The Broad Institute Genome Sequencing Center for Infectious Disease"/>
            <person name="Wu L."/>
            <person name="Ma J."/>
        </authorList>
    </citation>
    <scope>NUCLEOTIDE SEQUENCE [LARGE SCALE GENOMIC DNA]</scope>
    <source>
        <strain evidence="3">JCM 18126</strain>
    </source>
</reference>
<evidence type="ECO:0000256" key="1">
    <source>
        <dbReference type="SAM" id="MobiDB-lite"/>
    </source>
</evidence>
<accession>A0ABP9H934</accession>
<gene>
    <name evidence="2" type="ORF">GCM10023225_04480</name>
</gene>
<evidence type="ECO:0000313" key="2">
    <source>
        <dbReference type="EMBL" id="GAA4964501.1"/>
    </source>
</evidence>
<dbReference type="Proteomes" id="UP001501195">
    <property type="component" value="Unassembled WGS sequence"/>
</dbReference>
<dbReference type="EMBL" id="BAABIL010000052">
    <property type="protein sequence ID" value="GAA4964501.1"/>
    <property type="molecule type" value="Genomic_DNA"/>
</dbReference>
<feature type="region of interest" description="Disordered" evidence="1">
    <location>
        <begin position="1"/>
        <end position="90"/>
    </location>
</feature>
<organism evidence="2 3">
    <name type="scientific">Kineococcus glutinatus</name>
    <dbReference type="NCBI Taxonomy" id="1070872"/>
    <lineage>
        <taxon>Bacteria</taxon>
        <taxon>Bacillati</taxon>
        <taxon>Actinomycetota</taxon>
        <taxon>Actinomycetes</taxon>
        <taxon>Kineosporiales</taxon>
        <taxon>Kineosporiaceae</taxon>
        <taxon>Kineococcus</taxon>
    </lineage>
</organism>
<keyword evidence="3" id="KW-1185">Reference proteome</keyword>
<evidence type="ECO:0000313" key="3">
    <source>
        <dbReference type="Proteomes" id="UP001501195"/>
    </source>
</evidence>
<protein>
    <submittedName>
        <fullName evidence="2">Uncharacterized protein</fullName>
    </submittedName>
</protein>
<feature type="compositionally biased region" description="Gly residues" evidence="1">
    <location>
        <begin position="8"/>
        <end position="21"/>
    </location>
</feature>
<name>A0ABP9H934_9ACTN</name>
<feature type="compositionally biased region" description="Low complexity" evidence="1">
    <location>
        <begin position="22"/>
        <end position="33"/>
    </location>
</feature>
<sequence>MGSVVGNGASGVGEEGLGGNRAAGPPVGAAAARHALHRCKAMLASPAPRPSSPGADPDRAGGVHGTQHEQAAPRAGSTALHANDGGKDDA</sequence>
<proteinExistence type="predicted"/>
<comment type="caution">
    <text evidence="2">The sequence shown here is derived from an EMBL/GenBank/DDBJ whole genome shotgun (WGS) entry which is preliminary data.</text>
</comment>